<comment type="caution">
    <text evidence="1">The sequence shown here is derived from an EMBL/GenBank/DDBJ whole genome shotgun (WGS) entry which is preliminary data.</text>
</comment>
<gene>
    <name evidence="1" type="ORF">AN188_01531</name>
</gene>
<organism evidence="1 2">
    <name type="scientific">Candidatus Methanofastidiosum methylothiophilum</name>
    <dbReference type="NCBI Taxonomy" id="1705564"/>
    <lineage>
        <taxon>Archaea</taxon>
        <taxon>Methanobacteriati</taxon>
        <taxon>Methanobacteriota</taxon>
        <taxon>Stenosarchaea group</taxon>
        <taxon>Candidatus Methanofastidiosia</taxon>
        <taxon>Candidatus Methanofastidiosales</taxon>
        <taxon>Candidatus Methanofastidiosaceae</taxon>
        <taxon>Candidatus Methanofastidiosum</taxon>
    </lineage>
</organism>
<evidence type="ECO:0000313" key="1">
    <source>
        <dbReference type="EMBL" id="KYC52965.1"/>
    </source>
</evidence>
<dbReference type="EMBL" id="LNJB01000033">
    <property type="protein sequence ID" value="KYC52965.1"/>
    <property type="molecule type" value="Genomic_DNA"/>
</dbReference>
<sequence>MAEKEMEVKKDFNSLVFSEEGKDFLSNLESMKEVISFKFLDKIKVPSGAVPMWTMKNSEREEEVIKSFRGVIIGVQRTRAYWEKDLSDGGNNQIPDCMSVDGINGSTFGNCTACSKSHFGVNKEPPECAEKILLYILLEGNMMLPAVLQIPSTSIKEYQNYLMDTLKFGKALNMVVTEFSLVKAENKDKIAYCKIAFKKVENLAKEKAELINRYVKEIFDSVKLKAFIETSPETEEMPESLKKAISEAKEEIKK</sequence>
<proteinExistence type="predicted"/>
<accession>A0A150J765</accession>
<protein>
    <submittedName>
        <fullName evidence="1">Uncharacterized protein</fullName>
    </submittedName>
</protein>
<reference evidence="1 2" key="1">
    <citation type="journal article" date="2016" name="ISME J.">
        <title>Chasing the elusive Euryarchaeota class WSA2: genomes reveal a uniquely fastidious methyl-reducing methanogen.</title>
        <authorList>
            <person name="Nobu M.K."/>
            <person name="Narihiro T."/>
            <person name="Kuroda K."/>
            <person name="Mei R."/>
            <person name="Liu W.T."/>
        </authorList>
    </citation>
    <scope>NUCLEOTIDE SEQUENCE [LARGE SCALE GENOMIC DNA]</scope>
    <source>
        <strain evidence="1">ADurb1013_Bin02101</strain>
    </source>
</reference>
<evidence type="ECO:0000313" key="2">
    <source>
        <dbReference type="Proteomes" id="UP000092420"/>
    </source>
</evidence>
<name>A0A150J765_9EURY</name>
<dbReference type="AlphaFoldDB" id="A0A150J765"/>
<dbReference type="Proteomes" id="UP000092420">
    <property type="component" value="Unassembled WGS sequence"/>
</dbReference>